<keyword evidence="1 3" id="KW-0808">Transferase</keyword>
<dbReference type="Proteomes" id="UP000284006">
    <property type="component" value="Unassembled WGS sequence"/>
</dbReference>
<dbReference type="OrthoDB" id="5197788at2"/>
<reference evidence="3 4" key="1">
    <citation type="submission" date="2018-09" db="EMBL/GenBank/DDBJ databases">
        <authorList>
            <person name="Zhu H."/>
        </authorList>
    </citation>
    <scope>NUCLEOTIDE SEQUENCE [LARGE SCALE GENOMIC DNA]</scope>
    <source>
        <strain evidence="3 4">K1S02-61</strain>
    </source>
</reference>
<evidence type="ECO:0000313" key="4">
    <source>
        <dbReference type="Proteomes" id="UP000284006"/>
    </source>
</evidence>
<evidence type="ECO:0000313" key="3">
    <source>
        <dbReference type="EMBL" id="RJG08386.1"/>
    </source>
</evidence>
<dbReference type="EMBL" id="QYUP01000194">
    <property type="protein sequence ID" value="RJG08386.1"/>
    <property type="molecule type" value="Genomic_DNA"/>
</dbReference>
<dbReference type="GO" id="GO:0008080">
    <property type="term" value="F:N-acetyltransferase activity"/>
    <property type="evidence" value="ECO:0007669"/>
    <property type="project" value="InterPro"/>
</dbReference>
<dbReference type="PANTHER" id="PTHR13947">
    <property type="entry name" value="GNAT FAMILY N-ACETYLTRANSFERASE"/>
    <property type="match status" value="1"/>
</dbReference>
<dbReference type="CDD" id="cd04301">
    <property type="entry name" value="NAT_SF"/>
    <property type="match status" value="1"/>
</dbReference>
<dbReference type="InterPro" id="IPR050769">
    <property type="entry name" value="NAT_camello-type"/>
</dbReference>
<organism evidence="3 4">
    <name type="scientific">Massilia cavernae</name>
    <dbReference type="NCBI Taxonomy" id="2320864"/>
    <lineage>
        <taxon>Bacteria</taxon>
        <taxon>Pseudomonadati</taxon>
        <taxon>Pseudomonadota</taxon>
        <taxon>Betaproteobacteria</taxon>
        <taxon>Burkholderiales</taxon>
        <taxon>Oxalobacteraceae</taxon>
        <taxon>Telluria group</taxon>
        <taxon>Massilia</taxon>
    </lineage>
</organism>
<feature type="domain" description="N-acetyltransferase" evidence="2">
    <location>
        <begin position="2"/>
        <end position="145"/>
    </location>
</feature>
<dbReference type="PANTHER" id="PTHR13947:SF37">
    <property type="entry name" value="LD18367P"/>
    <property type="match status" value="1"/>
</dbReference>
<dbReference type="AlphaFoldDB" id="A0A418X7B5"/>
<keyword evidence="4" id="KW-1185">Reference proteome</keyword>
<accession>A0A418X7B5</accession>
<proteinExistence type="predicted"/>
<evidence type="ECO:0000259" key="2">
    <source>
        <dbReference type="PROSITE" id="PS51186"/>
    </source>
</evidence>
<comment type="caution">
    <text evidence="3">The sequence shown here is derived from an EMBL/GenBank/DDBJ whole genome shotgun (WGS) entry which is preliminary data.</text>
</comment>
<dbReference type="Pfam" id="PF13508">
    <property type="entry name" value="Acetyltransf_7"/>
    <property type="match status" value="1"/>
</dbReference>
<sequence>MATIRQAKQDDLPAIRQILTDAGLPSSDIGAAHLADFVVLVKDDDIVGCVGIERYGSDALLRSLAVDASRRGVGQGRHLVEAIEARAAQSGVSRLFLLTTSASGFFEDHGYRLIERDAVPEPLTHSAQFSELCPASAACMEKDLVALIRIAPGNPVLQGRE</sequence>
<dbReference type="InterPro" id="IPR016181">
    <property type="entry name" value="Acyl_CoA_acyltransferase"/>
</dbReference>
<dbReference type="Gene3D" id="3.40.630.30">
    <property type="match status" value="1"/>
</dbReference>
<gene>
    <name evidence="3" type="ORF">D3872_24200</name>
</gene>
<dbReference type="PROSITE" id="PS51186">
    <property type="entry name" value="GNAT"/>
    <property type="match status" value="1"/>
</dbReference>
<evidence type="ECO:0000256" key="1">
    <source>
        <dbReference type="ARBA" id="ARBA00022679"/>
    </source>
</evidence>
<protein>
    <submittedName>
        <fullName evidence="3">GNAT family N-acetyltransferase</fullName>
    </submittedName>
</protein>
<name>A0A418X7B5_9BURK</name>
<dbReference type="SUPFAM" id="SSF55729">
    <property type="entry name" value="Acyl-CoA N-acyltransferases (Nat)"/>
    <property type="match status" value="1"/>
</dbReference>
<dbReference type="InterPro" id="IPR000182">
    <property type="entry name" value="GNAT_dom"/>
</dbReference>
<dbReference type="NCBIfam" id="NF040501">
    <property type="entry name" value="resist_ArsN2"/>
    <property type="match status" value="1"/>
</dbReference>